<gene>
    <name evidence="9" type="ORF">ASPVEDRAFT_43054</name>
</gene>
<comment type="subcellular location">
    <subcellularLocation>
        <location evidence="1 6">Nucleus</location>
    </subcellularLocation>
</comment>
<dbReference type="AlphaFoldDB" id="A0A1L9PQ02"/>
<evidence type="ECO:0000256" key="1">
    <source>
        <dbReference type="ARBA" id="ARBA00004123"/>
    </source>
</evidence>
<organism evidence="9 10">
    <name type="scientific">Aspergillus versicolor CBS 583.65</name>
    <dbReference type="NCBI Taxonomy" id="1036611"/>
    <lineage>
        <taxon>Eukaryota</taxon>
        <taxon>Fungi</taxon>
        <taxon>Dikarya</taxon>
        <taxon>Ascomycota</taxon>
        <taxon>Pezizomycotina</taxon>
        <taxon>Eurotiomycetes</taxon>
        <taxon>Eurotiomycetidae</taxon>
        <taxon>Eurotiales</taxon>
        <taxon>Aspergillaceae</taxon>
        <taxon>Aspergillus</taxon>
        <taxon>Aspergillus subgen. Nidulantes</taxon>
    </lineage>
</organism>
<feature type="region of interest" description="Disordered" evidence="7">
    <location>
        <begin position="208"/>
        <end position="227"/>
    </location>
</feature>
<name>A0A1L9PQ02_ASPVE</name>
<dbReference type="InterPro" id="IPR030456">
    <property type="entry name" value="TF_fork_head_CS_2"/>
</dbReference>
<proteinExistence type="predicted"/>
<dbReference type="OrthoDB" id="5954824at2759"/>
<dbReference type="SUPFAM" id="SSF46785">
    <property type="entry name" value="Winged helix' DNA-binding domain"/>
    <property type="match status" value="1"/>
</dbReference>
<dbReference type="GeneID" id="63728255"/>
<feature type="region of interest" description="Disordered" evidence="7">
    <location>
        <begin position="330"/>
        <end position="367"/>
    </location>
</feature>
<feature type="DNA-binding region" description="Fork-head" evidence="6">
    <location>
        <begin position="230"/>
        <end position="341"/>
    </location>
</feature>
<accession>A0A1L9PQ02</accession>
<dbReference type="Gene3D" id="1.10.10.10">
    <property type="entry name" value="Winged helix-like DNA-binding domain superfamily/Winged helix DNA-binding domain"/>
    <property type="match status" value="1"/>
</dbReference>
<feature type="compositionally biased region" description="Polar residues" evidence="7">
    <location>
        <begin position="176"/>
        <end position="187"/>
    </location>
</feature>
<dbReference type="Proteomes" id="UP000184073">
    <property type="component" value="Unassembled WGS sequence"/>
</dbReference>
<feature type="compositionally biased region" description="Low complexity" evidence="7">
    <location>
        <begin position="26"/>
        <end position="53"/>
    </location>
</feature>
<dbReference type="InterPro" id="IPR001766">
    <property type="entry name" value="Fork_head_dom"/>
</dbReference>
<evidence type="ECO:0000256" key="6">
    <source>
        <dbReference type="PROSITE-ProRule" id="PRU00089"/>
    </source>
</evidence>
<reference evidence="10" key="1">
    <citation type="journal article" date="2017" name="Genome Biol.">
        <title>Comparative genomics reveals high biological diversity and specific adaptations in the industrially and medically important fungal genus Aspergillus.</title>
        <authorList>
            <person name="de Vries R.P."/>
            <person name="Riley R."/>
            <person name="Wiebenga A."/>
            <person name="Aguilar-Osorio G."/>
            <person name="Amillis S."/>
            <person name="Uchima C.A."/>
            <person name="Anderluh G."/>
            <person name="Asadollahi M."/>
            <person name="Askin M."/>
            <person name="Barry K."/>
            <person name="Battaglia E."/>
            <person name="Bayram O."/>
            <person name="Benocci T."/>
            <person name="Braus-Stromeyer S.A."/>
            <person name="Caldana C."/>
            <person name="Canovas D."/>
            <person name="Cerqueira G.C."/>
            <person name="Chen F."/>
            <person name="Chen W."/>
            <person name="Choi C."/>
            <person name="Clum A."/>
            <person name="Dos Santos R.A."/>
            <person name="Damasio A.R."/>
            <person name="Diallinas G."/>
            <person name="Emri T."/>
            <person name="Fekete E."/>
            <person name="Flipphi M."/>
            <person name="Freyberg S."/>
            <person name="Gallo A."/>
            <person name="Gournas C."/>
            <person name="Habgood R."/>
            <person name="Hainaut M."/>
            <person name="Harispe M.L."/>
            <person name="Henrissat B."/>
            <person name="Hilden K.S."/>
            <person name="Hope R."/>
            <person name="Hossain A."/>
            <person name="Karabika E."/>
            <person name="Karaffa L."/>
            <person name="Karanyi Z."/>
            <person name="Krasevec N."/>
            <person name="Kuo A."/>
            <person name="Kusch H."/>
            <person name="LaButti K."/>
            <person name="Lagendijk E.L."/>
            <person name="Lapidus A."/>
            <person name="Levasseur A."/>
            <person name="Lindquist E."/>
            <person name="Lipzen A."/>
            <person name="Logrieco A.F."/>
            <person name="MacCabe A."/>
            <person name="Maekelae M.R."/>
            <person name="Malavazi I."/>
            <person name="Melin P."/>
            <person name="Meyer V."/>
            <person name="Mielnichuk N."/>
            <person name="Miskei M."/>
            <person name="Molnar A.P."/>
            <person name="Mule G."/>
            <person name="Ngan C.Y."/>
            <person name="Orejas M."/>
            <person name="Orosz E."/>
            <person name="Ouedraogo J.P."/>
            <person name="Overkamp K.M."/>
            <person name="Park H.-S."/>
            <person name="Perrone G."/>
            <person name="Piumi F."/>
            <person name="Punt P.J."/>
            <person name="Ram A.F."/>
            <person name="Ramon A."/>
            <person name="Rauscher S."/>
            <person name="Record E."/>
            <person name="Riano-Pachon D.M."/>
            <person name="Robert V."/>
            <person name="Roehrig J."/>
            <person name="Ruller R."/>
            <person name="Salamov A."/>
            <person name="Salih N.S."/>
            <person name="Samson R.A."/>
            <person name="Sandor E."/>
            <person name="Sanguinetti M."/>
            <person name="Schuetze T."/>
            <person name="Sepcic K."/>
            <person name="Shelest E."/>
            <person name="Sherlock G."/>
            <person name="Sophianopoulou V."/>
            <person name="Squina F.M."/>
            <person name="Sun H."/>
            <person name="Susca A."/>
            <person name="Todd R.B."/>
            <person name="Tsang A."/>
            <person name="Unkles S.E."/>
            <person name="van de Wiele N."/>
            <person name="van Rossen-Uffink D."/>
            <person name="Oliveira J.V."/>
            <person name="Vesth T.C."/>
            <person name="Visser J."/>
            <person name="Yu J.-H."/>
            <person name="Zhou M."/>
            <person name="Andersen M.R."/>
            <person name="Archer D.B."/>
            <person name="Baker S.E."/>
            <person name="Benoit I."/>
            <person name="Brakhage A.A."/>
            <person name="Braus G.H."/>
            <person name="Fischer R."/>
            <person name="Frisvad J.C."/>
            <person name="Goldman G.H."/>
            <person name="Houbraken J."/>
            <person name="Oakley B."/>
            <person name="Pocsi I."/>
            <person name="Scazzocchio C."/>
            <person name="Seiboth B."/>
            <person name="vanKuyk P.A."/>
            <person name="Wortman J."/>
            <person name="Dyer P.S."/>
            <person name="Grigoriev I.V."/>
        </authorList>
    </citation>
    <scope>NUCLEOTIDE SEQUENCE [LARGE SCALE GENOMIC DNA]</scope>
    <source>
        <strain evidence="10">CBS 583.65</strain>
    </source>
</reference>
<feature type="compositionally biased region" description="Low complexity" evidence="7">
    <location>
        <begin position="440"/>
        <end position="456"/>
    </location>
</feature>
<keyword evidence="10" id="KW-1185">Reference proteome</keyword>
<evidence type="ECO:0000256" key="5">
    <source>
        <dbReference type="ARBA" id="ARBA00023242"/>
    </source>
</evidence>
<dbReference type="STRING" id="1036611.A0A1L9PQ02"/>
<feature type="region of interest" description="Disordered" evidence="7">
    <location>
        <begin position="440"/>
        <end position="477"/>
    </location>
</feature>
<evidence type="ECO:0000256" key="7">
    <source>
        <dbReference type="SAM" id="MobiDB-lite"/>
    </source>
</evidence>
<dbReference type="PANTHER" id="PTHR45881:SF5">
    <property type="entry name" value="FORK-HEAD DOMAIN-CONTAINING PROTEIN"/>
    <property type="match status" value="1"/>
</dbReference>
<feature type="domain" description="Fork-head" evidence="8">
    <location>
        <begin position="230"/>
        <end position="341"/>
    </location>
</feature>
<feature type="region of interest" description="Disordered" evidence="7">
    <location>
        <begin position="21"/>
        <end position="119"/>
    </location>
</feature>
<keyword evidence="4" id="KW-0804">Transcription</keyword>
<sequence>MNRSISTCGSMLDQSSFNRDLYHHLPSSSSSRTPETPPSIFDSWSDSSSSSPDAKIPYHQQQQPWGVEPAMSCSLFSSHPQSPIEPPSDGLPRIIPSTGGHVPELSGPPMAPGYSSSRQLRPEMRRLPAGKDMSNWVHAESPEVPPSFFSLYKAPSYSVGPSFTPHSQAPSPPANPTMTTGLSPTSTSAPYHALPLGVLSPPPIKLKADREAAPPANPEETEETSADPPYSQLIFDALDAAPGKKLPLQGIYQWFEKNTAKGRDPGSKGWQNSIRHNLSMNAVSIIISMISVALLTPEIWQGFEAVREDPVPGKKPVNYWRLTDDAAENGIQSTTRYRKQTNYKKSAVSDPPAPQRQRSGAKGGKATKITAKYRGLAHNMNNMSLEEYRRERAYRQQQQFHHLRSLQNYSHQQQLQQQRRLPKDFLHAQYLHPTSPMTAATAATTATTTTPAAGTTVLSPVNAGGTTSTTGRMPRPPAVQSFNLGNFVGCANAAPCTTVAPTPIYCDMAGPSSDCLVFDTGFMGMGGVHSPFSVSEISASDLQVGL</sequence>
<dbReference type="SMART" id="SM00339">
    <property type="entry name" value="FH"/>
    <property type="match status" value="1"/>
</dbReference>
<dbReference type="RefSeq" id="XP_040669335.1">
    <property type="nucleotide sequence ID" value="XM_040812744.1"/>
</dbReference>
<feature type="region of interest" description="Disordered" evidence="7">
    <location>
        <begin position="162"/>
        <end position="187"/>
    </location>
</feature>
<dbReference type="PANTHER" id="PTHR45881">
    <property type="entry name" value="CHECKPOINT SUPPRESSOR 1-LIKE, ISOFORM A-RELATED"/>
    <property type="match status" value="1"/>
</dbReference>
<evidence type="ECO:0000256" key="3">
    <source>
        <dbReference type="ARBA" id="ARBA00023125"/>
    </source>
</evidence>
<evidence type="ECO:0000259" key="8">
    <source>
        <dbReference type="PROSITE" id="PS50039"/>
    </source>
</evidence>
<dbReference type="Pfam" id="PF00250">
    <property type="entry name" value="Forkhead"/>
    <property type="match status" value="1"/>
</dbReference>
<evidence type="ECO:0000256" key="4">
    <source>
        <dbReference type="ARBA" id="ARBA00023163"/>
    </source>
</evidence>
<dbReference type="InterPro" id="IPR036390">
    <property type="entry name" value="WH_DNA-bd_sf"/>
</dbReference>
<evidence type="ECO:0000256" key="2">
    <source>
        <dbReference type="ARBA" id="ARBA00023015"/>
    </source>
</evidence>
<dbReference type="GO" id="GO:0005634">
    <property type="term" value="C:nucleus"/>
    <property type="evidence" value="ECO:0007669"/>
    <property type="project" value="UniProtKB-SubCell"/>
</dbReference>
<keyword evidence="3 6" id="KW-0238">DNA-binding</keyword>
<dbReference type="PROSITE" id="PS00658">
    <property type="entry name" value="FORK_HEAD_2"/>
    <property type="match status" value="1"/>
</dbReference>
<evidence type="ECO:0000313" key="10">
    <source>
        <dbReference type="Proteomes" id="UP000184073"/>
    </source>
</evidence>
<dbReference type="PROSITE" id="PS50039">
    <property type="entry name" value="FORK_HEAD_3"/>
    <property type="match status" value="1"/>
</dbReference>
<evidence type="ECO:0000313" key="9">
    <source>
        <dbReference type="EMBL" id="OJJ03573.1"/>
    </source>
</evidence>
<keyword evidence="5 6" id="KW-0539">Nucleus</keyword>
<dbReference type="InterPro" id="IPR036388">
    <property type="entry name" value="WH-like_DNA-bd_sf"/>
</dbReference>
<dbReference type="GO" id="GO:0000978">
    <property type="term" value="F:RNA polymerase II cis-regulatory region sequence-specific DNA binding"/>
    <property type="evidence" value="ECO:0007669"/>
    <property type="project" value="TreeGrafter"/>
</dbReference>
<keyword evidence="2" id="KW-0805">Transcription regulation</keyword>
<dbReference type="GO" id="GO:0000981">
    <property type="term" value="F:DNA-binding transcription factor activity, RNA polymerase II-specific"/>
    <property type="evidence" value="ECO:0007669"/>
    <property type="project" value="TreeGrafter"/>
</dbReference>
<dbReference type="EMBL" id="KV878130">
    <property type="protein sequence ID" value="OJJ03573.1"/>
    <property type="molecule type" value="Genomic_DNA"/>
</dbReference>
<protein>
    <recommendedName>
        <fullName evidence="8">Fork-head domain-containing protein</fullName>
    </recommendedName>
</protein>
<dbReference type="VEuPathDB" id="FungiDB:ASPVEDRAFT_43054"/>